<dbReference type="EMBL" id="ML145182">
    <property type="protein sequence ID" value="TBU54720.1"/>
    <property type="molecule type" value="Genomic_DNA"/>
</dbReference>
<gene>
    <name evidence="1" type="ORF">BD310DRAFT_935159</name>
</gene>
<keyword evidence="2" id="KW-1185">Reference proteome</keyword>
<evidence type="ECO:0000313" key="1">
    <source>
        <dbReference type="EMBL" id="TBU54720.1"/>
    </source>
</evidence>
<accession>A0A4Q9PKM6</accession>
<dbReference type="Proteomes" id="UP000292082">
    <property type="component" value="Unassembled WGS sequence"/>
</dbReference>
<dbReference type="AlphaFoldDB" id="A0A4Q9PKM6"/>
<reference evidence="1 2" key="1">
    <citation type="submission" date="2019-01" db="EMBL/GenBank/DDBJ databases">
        <title>Draft genome sequences of three monokaryotic isolates of the white-rot basidiomycete fungus Dichomitus squalens.</title>
        <authorList>
            <consortium name="DOE Joint Genome Institute"/>
            <person name="Lopez S.C."/>
            <person name="Andreopoulos B."/>
            <person name="Pangilinan J."/>
            <person name="Lipzen A."/>
            <person name="Riley R."/>
            <person name="Ahrendt S."/>
            <person name="Ng V."/>
            <person name="Barry K."/>
            <person name="Daum C."/>
            <person name="Grigoriev I.V."/>
            <person name="Hilden K.S."/>
            <person name="Makela M.R."/>
            <person name="de Vries R.P."/>
        </authorList>
    </citation>
    <scope>NUCLEOTIDE SEQUENCE [LARGE SCALE GENOMIC DNA]</scope>
    <source>
        <strain evidence="1 2">CBS 464.89</strain>
    </source>
</reference>
<evidence type="ECO:0000313" key="2">
    <source>
        <dbReference type="Proteomes" id="UP000292082"/>
    </source>
</evidence>
<name>A0A4Q9PKM6_9APHY</name>
<sequence length="72" mass="8508">MIWQSAAAVPRDPCTLDRHVSRWHGPLIRPAMEHLRICRHCISQKIQGREECCPENNIVKRRTRKCRRFSTA</sequence>
<proteinExistence type="predicted"/>
<organism evidence="1 2">
    <name type="scientific">Dichomitus squalens</name>
    <dbReference type="NCBI Taxonomy" id="114155"/>
    <lineage>
        <taxon>Eukaryota</taxon>
        <taxon>Fungi</taxon>
        <taxon>Dikarya</taxon>
        <taxon>Basidiomycota</taxon>
        <taxon>Agaricomycotina</taxon>
        <taxon>Agaricomycetes</taxon>
        <taxon>Polyporales</taxon>
        <taxon>Polyporaceae</taxon>
        <taxon>Dichomitus</taxon>
    </lineage>
</organism>
<protein>
    <submittedName>
        <fullName evidence="1">Uncharacterized protein</fullName>
    </submittedName>
</protein>